<dbReference type="PANTHER" id="PTHR30136">
    <property type="entry name" value="HELIX-TURN-HELIX TRANSCRIPTIONAL REGULATOR, ICLR FAMILY"/>
    <property type="match status" value="1"/>
</dbReference>
<reference evidence="6 7" key="1">
    <citation type="journal article" date="2016" name="Int. J. Syst. Evol. Microbiol.">
        <title>Description of Comamonas sediminis sp. nov., isolated from lagoon sediments.</title>
        <authorList>
            <person name="Subhash Y."/>
            <person name="Bang J.J."/>
            <person name="You T.H."/>
            <person name="Lee S.S."/>
        </authorList>
    </citation>
    <scope>NUCLEOTIDE SEQUENCE [LARGE SCALE GENOMIC DNA]</scope>
    <source>
        <strain evidence="6 7">JCM 31169</strain>
    </source>
</reference>
<keyword evidence="1" id="KW-0805">Transcription regulation</keyword>
<dbReference type="Pfam" id="PF09339">
    <property type="entry name" value="HTH_IclR"/>
    <property type="match status" value="1"/>
</dbReference>
<dbReference type="Gene3D" id="1.10.10.10">
    <property type="entry name" value="Winged helix-like DNA-binding domain superfamily/Winged helix DNA-binding domain"/>
    <property type="match status" value="1"/>
</dbReference>
<dbReference type="Proteomes" id="UP001562178">
    <property type="component" value="Unassembled WGS sequence"/>
</dbReference>
<protein>
    <submittedName>
        <fullName evidence="6">IclR family transcriptional regulator</fullName>
    </submittedName>
</protein>
<dbReference type="PROSITE" id="PS51077">
    <property type="entry name" value="HTH_ICLR"/>
    <property type="match status" value="1"/>
</dbReference>
<evidence type="ECO:0000256" key="2">
    <source>
        <dbReference type="ARBA" id="ARBA00023125"/>
    </source>
</evidence>
<evidence type="ECO:0000256" key="1">
    <source>
        <dbReference type="ARBA" id="ARBA00023015"/>
    </source>
</evidence>
<dbReference type="Gene3D" id="3.30.450.40">
    <property type="match status" value="1"/>
</dbReference>
<dbReference type="InterPro" id="IPR050707">
    <property type="entry name" value="HTH_MetabolicPath_Reg"/>
</dbReference>
<gene>
    <name evidence="6" type="ORF">AB7A72_20710</name>
</gene>
<comment type="caution">
    <text evidence="6">The sequence shown here is derived from an EMBL/GenBank/DDBJ whole genome shotgun (WGS) entry which is preliminary data.</text>
</comment>
<evidence type="ECO:0000313" key="7">
    <source>
        <dbReference type="Proteomes" id="UP001562178"/>
    </source>
</evidence>
<evidence type="ECO:0000259" key="5">
    <source>
        <dbReference type="PROSITE" id="PS51078"/>
    </source>
</evidence>
<evidence type="ECO:0000256" key="3">
    <source>
        <dbReference type="ARBA" id="ARBA00023163"/>
    </source>
</evidence>
<dbReference type="RefSeq" id="WP_369461034.1">
    <property type="nucleotide sequence ID" value="NZ_JBGBDC010000010.1"/>
</dbReference>
<evidence type="ECO:0000313" key="6">
    <source>
        <dbReference type="EMBL" id="MEY2253452.1"/>
    </source>
</evidence>
<name>A0ABV4B8H2_9BURK</name>
<dbReference type="EMBL" id="JBGBDC010000010">
    <property type="protein sequence ID" value="MEY2253452.1"/>
    <property type="molecule type" value="Genomic_DNA"/>
</dbReference>
<dbReference type="PROSITE" id="PS51078">
    <property type="entry name" value="ICLR_ED"/>
    <property type="match status" value="1"/>
</dbReference>
<feature type="domain" description="HTH iclR-type" evidence="4">
    <location>
        <begin position="8"/>
        <end position="71"/>
    </location>
</feature>
<dbReference type="PANTHER" id="PTHR30136:SF35">
    <property type="entry name" value="HTH-TYPE TRANSCRIPTIONAL REGULATOR RV1719"/>
    <property type="match status" value="1"/>
</dbReference>
<organism evidence="6 7">
    <name type="scientific">Comamonas sediminis</name>
    <dbReference type="NCBI Taxonomy" id="1783360"/>
    <lineage>
        <taxon>Bacteria</taxon>
        <taxon>Pseudomonadati</taxon>
        <taxon>Pseudomonadota</taxon>
        <taxon>Betaproteobacteria</taxon>
        <taxon>Burkholderiales</taxon>
        <taxon>Comamonadaceae</taxon>
        <taxon>Comamonas</taxon>
    </lineage>
</organism>
<dbReference type="InterPro" id="IPR029016">
    <property type="entry name" value="GAF-like_dom_sf"/>
</dbReference>
<dbReference type="Pfam" id="PF01614">
    <property type="entry name" value="IclR_C"/>
    <property type="match status" value="1"/>
</dbReference>
<keyword evidence="7" id="KW-1185">Reference proteome</keyword>
<dbReference type="InterPro" id="IPR014757">
    <property type="entry name" value="Tscrpt_reg_IclR_C"/>
</dbReference>
<dbReference type="SUPFAM" id="SSF55781">
    <property type="entry name" value="GAF domain-like"/>
    <property type="match status" value="1"/>
</dbReference>
<dbReference type="InterPro" id="IPR005471">
    <property type="entry name" value="Tscrpt_reg_IclR_N"/>
</dbReference>
<keyword evidence="2" id="KW-0238">DNA-binding</keyword>
<dbReference type="InterPro" id="IPR036390">
    <property type="entry name" value="WH_DNA-bd_sf"/>
</dbReference>
<sequence length="265" mass="28234">MNSGFPGAQSPARLVKVLRLLTRHHVQGLSIADLTALSGLDRSTARRLLMVLVQSGYAAKDADTGRYRLGVEAMLTGLAAMAKPPIFGVCHPVMVSVARRTGDTVFLIIRVGDFAHCLHVQPGSTVLPAHSLMTGQIRLLGQGTASLALAASLRDAELEQIFQRRRLDYEAAGISQERLMDMVRQTRRRGHSLSVNLLTSGATGVGLAIEFQTDHSAHIAAISVANHDAQMDAAHQAQALQVLRDELAQAGIAQVSGGAGDRVGR</sequence>
<keyword evidence="3" id="KW-0804">Transcription</keyword>
<feature type="domain" description="IclR-ED" evidence="5">
    <location>
        <begin position="72"/>
        <end position="261"/>
    </location>
</feature>
<proteinExistence type="predicted"/>
<dbReference type="SMART" id="SM00346">
    <property type="entry name" value="HTH_ICLR"/>
    <property type="match status" value="1"/>
</dbReference>
<dbReference type="InterPro" id="IPR036388">
    <property type="entry name" value="WH-like_DNA-bd_sf"/>
</dbReference>
<dbReference type="SUPFAM" id="SSF46785">
    <property type="entry name" value="Winged helix' DNA-binding domain"/>
    <property type="match status" value="1"/>
</dbReference>
<accession>A0ABV4B8H2</accession>
<evidence type="ECO:0000259" key="4">
    <source>
        <dbReference type="PROSITE" id="PS51077"/>
    </source>
</evidence>